<evidence type="ECO:0000313" key="2">
    <source>
        <dbReference type="WBParaSite" id="nRc.2.0.1.t42329-RA"/>
    </source>
</evidence>
<sequence>GKESLFKTINNLIQEARENLHQARRTHSGRNHNIAELIPEDQELNQEGMTMQEIQDLLRNTVAPVTELYTTRSIVPTGLGDLPPFAGDPNDLNWSEWEKRFSRLAILSGATTLDRKTALLANYLCGAALNFFSELEAHQPALATSND</sequence>
<keyword evidence="1" id="KW-1185">Reference proteome</keyword>
<dbReference type="WBParaSite" id="nRc.2.0.1.t42329-RA">
    <property type="protein sequence ID" value="nRc.2.0.1.t42329-RA"/>
    <property type="gene ID" value="nRc.2.0.1.g42329"/>
</dbReference>
<evidence type="ECO:0000313" key="1">
    <source>
        <dbReference type="Proteomes" id="UP000887565"/>
    </source>
</evidence>
<protein>
    <submittedName>
        <fullName evidence="2">Gag protein</fullName>
    </submittedName>
</protein>
<dbReference type="Proteomes" id="UP000887565">
    <property type="component" value="Unplaced"/>
</dbReference>
<accession>A0A915KU67</accession>
<name>A0A915KU67_ROMCU</name>
<dbReference type="AlphaFoldDB" id="A0A915KU67"/>
<reference evidence="2" key="1">
    <citation type="submission" date="2022-11" db="UniProtKB">
        <authorList>
            <consortium name="WormBaseParasite"/>
        </authorList>
    </citation>
    <scope>IDENTIFICATION</scope>
</reference>
<organism evidence="1 2">
    <name type="scientific">Romanomermis culicivorax</name>
    <name type="common">Nematode worm</name>
    <dbReference type="NCBI Taxonomy" id="13658"/>
    <lineage>
        <taxon>Eukaryota</taxon>
        <taxon>Metazoa</taxon>
        <taxon>Ecdysozoa</taxon>
        <taxon>Nematoda</taxon>
        <taxon>Enoplea</taxon>
        <taxon>Dorylaimia</taxon>
        <taxon>Mermithida</taxon>
        <taxon>Mermithoidea</taxon>
        <taxon>Mermithidae</taxon>
        <taxon>Romanomermis</taxon>
    </lineage>
</organism>
<proteinExistence type="predicted"/>